<dbReference type="PANTHER" id="PTHR44196">
    <property type="entry name" value="DEHYDROGENASE/REDUCTASE SDR FAMILY MEMBER 7B"/>
    <property type="match status" value="1"/>
</dbReference>
<accession>A0ABT3BJB2</accession>
<dbReference type="Gene3D" id="3.40.50.720">
    <property type="entry name" value="NAD(P)-binding Rossmann-like Domain"/>
    <property type="match status" value="1"/>
</dbReference>
<comment type="similarity">
    <text evidence="1">Belongs to the short-chain dehydrogenases/reductases (SDR) family.</text>
</comment>
<comment type="caution">
    <text evidence="3">The sequence shown here is derived from an EMBL/GenBank/DDBJ whole genome shotgun (WGS) entry which is preliminary data.</text>
</comment>
<dbReference type="PRINTS" id="PR00081">
    <property type="entry name" value="GDHRDH"/>
</dbReference>
<dbReference type="CDD" id="cd05233">
    <property type="entry name" value="SDR_c"/>
    <property type="match status" value="1"/>
</dbReference>
<evidence type="ECO:0000256" key="1">
    <source>
        <dbReference type="ARBA" id="ARBA00006484"/>
    </source>
</evidence>
<reference evidence="3 4" key="1">
    <citation type="submission" date="2022-04" db="EMBL/GenBank/DDBJ databases">
        <title>Roseobacter sp. WL0113 is a bacterium isolated from neritic sediment.</title>
        <authorList>
            <person name="Wang L."/>
            <person name="He W."/>
            <person name="Zhang D.-F."/>
        </authorList>
    </citation>
    <scope>NUCLEOTIDE SEQUENCE [LARGE SCALE GENOMIC DNA]</scope>
    <source>
        <strain evidence="3 4">WL0113</strain>
    </source>
</reference>
<protein>
    <submittedName>
        <fullName evidence="3">SDR family oxidoreductase</fullName>
    </submittedName>
</protein>
<keyword evidence="2" id="KW-0560">Oxidoreductase</keyword>
<dbReference type="InterPro" id="IPR002347">
    <property type="entry name" value="SDR_fam"/>
</dbReference>
<proteinExistence type="inferred from homology"/>
<name>A0ABT3BJB2_9RHOB</name>
<evidence type="ECO:0000256" key="2">
    <source>
        <dbReference type="ARBA" id="ARBA00023002"/>
    </source>
</evidence>
<dbReference type="Pfam" id="PF00106">
    <property type="entry name" value="adh_short"/>
    <property type="match status" value="1"/>
</dbReference>
<sequence length="253" mass="26948">MNDIVEQSPAKTVLVVGGTSDIGRAVAAAYAGMGWTIRLAARDADAAERNAADIRTRSGEDHVTVHHLDILETETFAPFLDQLGDLPDTVVCVVGLLGDQERAQEDPDHAAQVIRTNFEGPALLLEALAQRFAERGHGLIVGVSSVAGDRGRASNYVYGAGKAGLTAYLSGLRNRLSDTDVRVVTVKPGFVRTSMTAGMDLIGPLTAAPEAVASRIASLQTGSADVVYVLRAWRLIMFIIRAIPEAVFKKLKL</sequence>
<gene>
    <name evidence="3" type="ORF">MUB52_19555</name>
</gene>
<dbReference type="EMBL" id="JALIEB010000017">
    <property type="protein sequence ID" value="MCV3273635.1"/>
    <property type="molecule type" value="Genomic_DNA"/>
</dbReference>
<dbReference type="PANTHER" id="PTHR44196:SF3">
    <property type="entry name" value="SHORT CHAIN DEHYDROGENASE FAMILY PROTEIN"/>
    <property type="match status" value="1"/>
</dbReference>
<dbReference type="SUPFAM" id="SSF51735">
    <property type="entry name" value="NAD(P)-binding Rossmann-fold domains"/>
    <property type="match status" value="1"/>
</dbReference>
<dbReference type="Proteomes" id="UP001208690">
    <property type="component" value="Unassembled WGS sequence"/>
</dbReference>
<dbReference type="InterPro" id="IPR036291">
    <property type="entry name" value="NAD(P)-bd_dom_sf"/>
</dbReference>
<keyword evidence="4" id="KW-1185">Reference proteome</keyword>
<dbReference type="InterPro" id="IPR020904">
    <property type="entry name" value="Sc_DH/Rdtase_CS"/>
</dbReference>
<dbReference type="RefSeq" id="WP_263845845.1">
    <property type="nucleotide sequence ID" value="NZ_JALIEB010000017.1"/>
</dbReference>
<evidence type="ECO:0000313" key="4">
    <source>
        <dbReference type="Proteomes" id="UP001208690"/>
    </source>
</evidence>
<evidence type="ECO:0000313" key="3">
    <source>
        <dbReference type="EMBL" id="MCV3273635.1"/>
    </source>
</evidence>
<dbReference type="PROSITE" id="PS00061">
    <property type="entry name" value="ADH_SHORT"/>
    <property type="match status" value="1"/>
</dbReference>
<dbReference type="NCBIfam" id="NF005489">
    <property type="entry name" value="PRK07102.1"/>
    <property type="match status" value="1"/>
</dbReference>
<organism evidence="3 4">
    <name type="scientific">Roseobacter sinensis</name>
    <dbReference type="NCBI Taxonomy" id="2931391"/>
    <lineage>
        <taxon>Bacteria</taxon>
        <taxon>Pseudomonadati</taxon>
        <taxon>Pseudomonadota</taxon>
        <taxon>Alphaproteobacteria</taxon>
        <taxon>Rhodobacterales</taxon>
        <taxon>Roseobacteraceae</taxon>
        <taxon>Roseobacter</taxon>
    </lineage>
</organism>